<accession>A0A1I4DQT5</accession>
<keyword evidence="2" id="KW-1185">Reference proteome</keyword>
<evidence type="ECO:0000313" key="1">
    <source>
        <dbReference type="EMBL" id="SFK95972.1"/>
    </source>
</evidence>
<gene>
    <name evidence="1" type="ORF">SAMN04488036_103377</name>
</gene>
<dbReference type="STRING" id="1280847.SAMN04488036_103377"/>
<dbReference type="AlphaFoldDB" id="A0A1I4DQT5"/>
<reference evidence="2" key="1">
    <citation type="submission" date="2016-10" db="EMBL/GenBank/DDBJ databases">
        <authorList>
            <person name="Varghese N."/>
            <person name="Submissions S."/>
        </authorList>
    </citation>
    <scope>NUCLEOTIDE SEQUENCE [LARGE SCALE GENOMIC DNA]</scope>
    <source>
        <strain evidence="2">DSM 28453</strain>
    </source>
</reference>
<name>A0A1I4DQT5_9RHOB</name>
<dbReference type="Proteomes" id="UP000198851">
    <property type="component" value="Unassembled WGS sequence"/>
</dbReference>
<dbReference type="EMBL" id="FOSZ01000003">
    <property type="protein sequence ID" value="SFK95972.1"/>
    <property type="molecule type" value="Genomic_DNA"/>
</dbReference>
<sequence>MELVISLISGALGGTAAGKLINKIDQGTLINAVCGIVGGGLGGQILSMVGAGGLAAGGTDISGIIGQIASGGVGGGVVLAIVSLVRNALTK</sequence>
<dbReference type="RefSeq" id="WP_093323383.1">
    <property type="nucleotide sequence ID" value="NZ_FOSZ01000003.1"/>
</dbReference>
<evidence type="ECO:0000313" key="2">
    <source>
        <dbReference type="Proteomes" id="UP000198851"/>
    </source>
</evidence>
<organism evidence="1 2">
    <name type="scientific">Shimia haliotis</name>
    <dbReference type="NCBI Taxonomy" id="1280847"/>
    <lineage>
        <taxon>Bacteria</taxon>
        <taxon>Pseudomonadati</taxon>
        <taxon>Pseudomonadota</taxon>
        <taxon>Alphaproteobacteria</taxon>
        <taxon>Rhodobacterales</taxon>
        <taxon>Roseobacteraceae</taxon>
    </lineage>
</organism>
<proteinExistence type="predicted"/>
<dbReference type="OrthoDB" id="7877135at2"/>
<protein>
    <recommendedName>
        <fullName evidence="3">Transglycosylase associated protein</fullName>
    </recommendedName>
</protein>
<evidence type="ECO:0008006" key="3">
    <source>
        <dbReference type="Google" id="ProtNLM"/>
    </source>
</evidence>